<dbReference type="PANTHER" id="PTHR35004:SF6">
    <property type="entry name" value="TRANSPOSASE"/>
    <property type="match status" value="1"/>
</dbReference>
<feature type="domain" description="Integrase catalytic" evidence="1">
    <location>
        <begin position="129"/>
        <end position="307"/>
    </location>
</feature>
<comment type="caution">
    <text evidence="2">The sequence shown here is derived from an EMBL/GenBank/DDBJ whole genome shotgun (WGS) entry which is preliminary data.</text>
</comment>
<sequence length="376" mass="44330">MEVRKVKKLELENKKLTIGRVLKRKITPTQAAKELSCSRQTIYNYLKKSVKDGLGALRDGRHSNFCKITLGQRSEIISRKREKSFRSARKVLELTGIKQITQRRVNQIFVEEGLSHLNIERLKPITRFVAQSPNDLWQADIMGKIFFPCLVNSYTKEIGCWAYLIANIDDCSRFVLGGKWFSKQTQMNVFRVWSHCLFQWGLPKAILQDKGSQYRSTNLKGEATYQDYAKQLGIQLIFAHKAQTKGKIERFWRFLQRDFVRENLDVRFFEELNKRFFEWQIKFNEEFKSEGLGMHKRTPAEVYQPSERTKSKQELQELLTITVRRFVYTDSTISLFGIRYKIPPGYIACRVWLYLRGDKVSLESMGKIIYQFRLKV</sequence>
<dbReference type="Proteomes" id="UP000228996">
    <property type="component" value="Unassembled WGS sequence"/>
</dbReference>
<name>A0A2M6XDB0_9BACT</name>
<dbReference type="PANTHER" id="PTHR35004">
    <property type="entry name" value="TRANSPOSASE RV3428C-RELATED"/>
    <property type="match status" value="1"/>
</dbReference>
<dbReference type="Pfam" id="PF00665">
    <property type="entry name" value="rve"/>
    <property type="match status" value="1"/>
</dbReference>
<dbReference type="Gene3D" id="3.30.420.10">
    <property type="entry name" value="Ribonuclease H-like superfamily/Ribonuclease H"/>
    <property type="match status" value="1"/>
</dbReference>
<dbReference type="InterPro" id="IPR001584">
    <property type="entry name" value="Integrase_cat-core"/>
</dbReference>
<gene>
    <name evidence="2" type="ORF">COT44_02165</name>
</gene>
<dbReference type="GO" id="GO:0003676">
    <property type="term" value="F:nucleic acid binding"/>
    <property type="evidence" value="ECO:0007669"/>
    <property type="project" value="InterPro"/>
</dbReference>
<evidence type="ECO:0000313" key="2">
    <source>
        <dbReference type="EMBL" id="PIU03673.1"/>
    </source>
</evidence>
<dbReference type="InterPro" id="IPR012337">
    <property type="entry name" value="RNaseH-like_sf"/>
</dbReference>
<accession>A0A2M6XDB0</accession>
<reference evidence="3" key="1">
    <citation type="submission" date="2017-09" db="EMBL/GenBank/DDBJ databases">
        <title>Depth-based differentiation of microbial function through sediment-hosted aquifers and enrichment of novel symbionts in the deep terrestrial subsurface.</title>
        <authorList>
            <person name="Probst A.J."/>
            <person name="Ladd B."/>
            <person name="Jarett J.K."/>
            <person name="Geller-Mcgrath D.E."/>
            <person name="Sieber C.M.K."/>
            <person name="Emerson J.B."/>
            <person name="Anantharaman K."/>
            <person name="Thomas B.C."/>
            <person name="Malmstrom R."/>
            <person name="Stieglmeier M."/>
            <person name="Klingl A."/>
            <person name="Woyke T."/>
            <person name="Ryan C.M."/>
            <person name="Banfield J.F."/>
        </authorList>
    </citation>
    <scope>NUCLEOTIDE SEQUENCE [LARGE SCALE GENOMIC DNA]</scope>
</reference>
<evidence type="ECO:0000259" key="1">
    <source>
        <dbReference type="PROSITE" id="PS50994"/>
    </source>
</evidence>
<dbReference type="InterPro" id="IPR036397">
    <property type="entry name" value="RNaseH_sf"/>
</dbReference>
<dbReference type="GO" id="GO:0015074">
    <property type="term" value="P:DNA integration"/>
    <property type="evidence" value="ECO:0007669"/>
    <property type="project" value="InterPro"/>
</dbReference>
<dbReference type="PROSITE" id="PS50994">
    <property type="entry name" value="INTEGRASE"/>
    <property type="match status" value="1"/>
</dbReference>
<dbReference type="InterPro" id="IPR009057">
    <property type="entry name" value="Homeodomain-like_sf"/>
</dbReference>
<dbReference type="SUPFAM" id="SSF53098">
    <property type="entry name" value="Ribonuclease H-like"/>
    <property type="match status" value="1"/>
</dbReference>
<dbReference type="Pfam" id="PF13551">
    <property type="entry name" value="HTH_29"/>
    <property type="match status" value="1"/>
</dbReference>
<dbReference type="SUPFAM" id="SSF46689">
    <property type="entry name" value="Homeodomain-like"/>
    <property type="match status" value="1"/>
</dbReference>
<organism evidence="2 3">
    <name type="scientific">Candidatus Shapirobacteria bacterium CG08_land_8_20_14_0_20_39_18</name>
    <dbReference type="NCBI Taxonomy" id="1974883"/>
    <lineage>
        <taxon>Bacteria</taxon>
        <taxon>Candidatus Shapironibacteriota</taxon>
    </lineage>
</organism>
<dbReference type="AlphaFoldDB" id="A0A2M6XDB0"/>
<protein>
    <recommendedName>
        <fullName evidence="1">Integrase catalytic domain-containing protein</fullName>
    </recommendedName>
</protein>
<evidence type="ECO:0000313" key="3">
    <source>
        <dbReference type="Proteomes" id="UP000228996"/>
    </source>
</evidence>
<proteinExistence type="predicted"/>
<dbReference type="EMBL" id="PEYO01000012">
    <property type="protein sequence ID" value="PIU03673.1"/>
    <property type="molecule type" value="Genomic_DNA"/>
</dbReference>